<accession>A0ABR0R4Q5</accession>
<sequence>MQALSRMIGRKASVGVFKSAVKSQASTLDRRWKLPSWSTIGAEGISGGAVKRSERTPMAKELCWADTDTKRGKLEE</sequence>
<gene>
    <name evidence="1" type="ORF">PVK06_002353</name>
</gene>
<dbReference type="EMBL" id="JARKNE010000001">
    <property type="protein sequence ID" value="KAK5846082.1"/>
    <property type="molecule type" value="Genomic_DNA"/>
</dbReference>
<name>A0ABR0R4Q5_GOSAR</name>
<evidence type="ECO:0000313" key="1">
    <source>
        <dbReference type="EMBL" id="KAK5846082.1"/>
    </source>
</evidence>
<organism evidence="1 2">
    <name type="scientific">Gossypium arboreum</name>
    <name type="common">Tree cotton</name>
    <name type="synonym">Gossypium nanking</name>
    <dbReference type="NCBI Taxonomy" id="29729"/>
    <lineage>
        <taxon>Eukaryota</taxon>
        <taxon>Viridiplantae</taxon>
        <taxon>Streptophyta</taxon>
        <taxon>Embryophyta</taxon>
        <taxon>Tracheophyta</taxon>
        <taxon>Spermatophyta</taxon>
        <taxon>Magnoliopsida</taxon>
        <taxon>eudicotyledons</taxon>
        <taxon>Gunneridae</taxon>
        <taxon>Pentapetalae</taxon>
        <taxon>rosids</taxon>
        <taxon>malvids</taxon>
        <taxon>Malvales</taxon>
        <taxon>Malvaceae</taxon>
        <taxon>Malvoideae</taxon>
        <taxon>Gossypium</taxon>
    </lineage>
</organism>
<protein>
    <submittedName>
        <fullName evidence="1">Uncharacterized protein</fullName>
    </submittedName>
</protein>
<evidence type="ECO:0000313" key="2">
    <source>
        <dbReference type="Proteomes" id="UP001358586"/>
    </source>
</evidence>
<comment type="caution">
    <text evidence="1">The sequence shown here is derived from an EMBL/GenBank/DDBJ whole genome shotgun (WGS) entry which is preliminary data.</text>
</comment>
<dbReference type="Proteomes" id="UP001358586">
    <property type="component" value="Chromosome 1"/>
</dbReference>
<proteinExistence type="predicted"/>
<keyword evidence="2" id="KW-1185">Reference proteome</keyword>
<reference evidence="1 2" key="1">
    <citation type="submission" date="2023-03" db="EMBL/GenBank/DDBJ databases">
        <title>WGS of Gossypium arboreum.</title>
        <authorList>
            <person name="Yu D."/>
        </authorList>
    </citation>
    <scope>NUCLEOTIDE SEQUENCE [LARGE SCALE GENOMIC DNA]</scope>
    <source>
        <tissue evidence="1">Leaf</tissue>
    </source>
</reference>